<proteinExistence type="predicted"/>
<dbReference type="GeneID" id="37016824"/>
<gene>
    <name evidence="3" type="ORF">BCV69DRAFT_314126</name>
</gene>
<dbReference type="InterPro" id="IPR007145">
    <property type="entry name" value="MAP65_Ase1_PRC1"/>
</dbReference>
<feature type="region of interest" description="Disordered" evidence="2">
    <location>
        <begin position="77"/>
        <end position="111"/>
    </location>
</feature>
<dbReference type="Pfam" id="PF03999">
    <property type="entry name" value="MAP65_ASE1"/>
    <property type="match status" value="2"/>
</dbReference>
<feature type="coiled-coil region" evidence="1">
    <location>
        <begin position="43"/>
        <end position="77"/>
    </location>
</feature>
<evidence type="ECO:0000256" key="2">
    <source>
        <dbReference type="SAM" id="MobiDB-lite"/>
    </source>
</evidence>
<dbReference type="PANTHER" id="PTHR19321:SF41">
    <property type="entry name" value="FASCETTO-RELATED"/>
    <property type="match status" value="1"/>
</dbReference>
<protein>
    <recommendedName>
        <fullName evidence="5">Microtubule associated protein</fullName>
    </recommendedName>
</protein>
<dbReference type="AlphaFoldDB" id="A0A316U7J9"/>
<feature type="region of interest" description="Disordered" evidence="2">
    <location>
        <begin position="563"/>
        <end position="583"/>
    </location>
</feature>
<dbReference type="GO" id="GO:0005737">
    <property type="term" value="C:cytoplasm"/>
    <property type="evidence" value="ECO:0007669"/>
    <property type="project" value="TreeGrafter"/>
</dbReference>
<evidence type="ECO:0000313" key="4">
    <source>
        <dbReference type="Proteomes" id="UP000245942"/>
    </source>
</evidence>
<evidence type="ECO:0000313" key="3">
    <source>
        <dbReference type="EMBL" id="PWN18925.1"/>
    </source>
</evidence>
<accession>A0A316U7J9</accession>
<feature type="region of interest" description="Disordered" evidence="2">
    <location>
        <begin position="711"/>
        <end position="751"/>
    </location>
</feature>
<dbReference type="Gene3D" id="1.20.58.1520">
    <property type="match status" value="1"/>
</dbReference>
<feature type="compositionally biased region" description="Low complexity" evidence="2">
    <location>
        <begin position="643"/>
        <end position="664"/>
    </location>
</feature>
<keyword evidence="1" id="KW-0175">Coiled coil</keyword>
<organism evidence="3 4">
    <name type="scientific">Pseudomicrostroma glucosiphilum</name>
    <dbReference type="NCBI Taxonomy" id="1684307"/>
    <lineage>
        <taxon>Eukaryota</taxon>
        <taxon>Fungi</taxon>
        <taxon>Dikarya</taxon>
        <taxon>Basidiomycota</taxon>
        <taxon>Ustilaginomycotina</taxon>
        <taxon>Exobasidiomycetes</taxon>
        <taxon>Microstromatales</taxon>
        <taxon>Microstromatales incertae sedis</taxon>
        <taxon>Pseudomicrostroma</taxon>
    </lineage>
</organism>
<evidence type="ECO:0008006" key="5">
    <source>
        <dbReference type="Google" id="ProtNLM"/>
    </source>
</evidence>
<dbReference type="GO" id="GO:0000226">
    <property type="term" value="P:microtubule cytoskeleton organization"/>
    <property type="evidence" value="ECO:0007669"/>
    <property type="project" value="InterPro"/>
</dbReference>
<dbReference type="Proteomes" id="UP000245942">
    <property type="component" value="Unassembled WGS sequence"/>
</dbReference>
<name>A0A316U7J9_9BASI</name>
<feature type="region of interest" description="Disordered" evidence="2">
    <location>
        <begin position="843"/>
        <end position="883"/>
    </location>
</feature>
<feature type="region of interest" description="Disordered" evidence="2">
    <location>
        <begin position="596"/>
        <end position="669"/>
    </location>
</feature>
<feature type="region of interest" description="Disordered" evidence="2">
    <location>
        <begin position="269"/>
        <end position="299"/>
    </location>
</feature>
<keyword evidence="4" id="KW-1185">Reference proteome</keyword>
<dbReference type="RefSeq" id="XP_025346085.1">
    <property type="nucleotide sequence ID" value="XM_025495090.1"/>
</dbReference>
<dbReference type="OrthoDB" id="642895at2759"/>
<reference evidence="3 4" key="1">
    <citation type="journal article" date="2018" name="Mol. Biol. Evol.">
        <title>Broad Genomic Sampling Reveals a Smut Pathogenic Ancestry of the Fungal Clade Ustilaginomycotina.</title>
        <authorList>
            <person name="Kijpornyongpan T."/>
            <person name="Mondo S.J."/>
            <person name="Barry K."/>
            <person name="Sandor L."/>
            <person name="Lee J."/>
            <person name="Lipzen A."/>
            <person name="Pangilinan J."/>
            <person name="LaButti K."/>
            <person name="Hainaut M."/>
            <person name="Henrissat B."/>
            <person name="Grigoriev I.V."/>
            <person name="Spatafora J.W."/>
            <person name="Aime M.C."/>
        </authorList>
    </citation>
    <scope>NUCLEOTIDE SEQUENCE [LARGE SCALE GENOMIC DNA]</scope>
    <source>
        <strain evidence="3 4">MCA 4718</strain>
    </source>
</reference>
<dbReference type="GO" id="GO:0008017">
    <property type="term" value="F:microtubule binding"/>
    <property type="evidence" value="ECO:0007669"/>
    <property type="project" value="InterPro"/>
</dbReference>
<feature type="compositionally biased region" description="Polar residues" evidence="2">
    <location>
        <begin position="739"/>
        <end position="751"/>
    </location>
</feature>
<dbReference type="EMBL" id="KZ819333">
    <property type="protein sequence ID" value="PWN18925.1"/>
    <property type="molecule type" value="Genomic_DNA"/>
</dbReference>
<feature type="compositionally biased region" description="Polar residues" evidence="2">
    <location>
        <begin position="281"/>
        <end position="299"/>
    </location>
</feature>
<evidence type="ECO:0000256" key="1">
    <source>
        <dbReference type="SAM" id="Coils"/>
    </source>
</evidence>
<dbReference type="GO" id="GO:0005819">
    <property type="term" value="C:spindle"/>
    <property type="evidence" value="ECO:0007669"/>
    <property type="project" value="TreeGrafter"/>
</dbReference>
<feature type="compositionally biased region" description="Low complexity" evidence="2">
    <location>
        <begin position="711"/>
        <end position="723"/>
    </location>
</feature>
<sequence length="883" mass="95653">MDPQSLIKLLSDSTQRLSSLYTELGHPPDRLQDAVFALHKTLYAAVEGQMDIVEKEVEQAKTQLQQGQKKVERLLTALGEDEHATQGRRSSGLRPRGTKKDNDEAAADEPLLPRLESMTSEVTRLQNLYSSRVSQAEKLTTQLNSFRPILGDFVPEIKTQFTQDESSEAMAIIPAAHLTRLSTTIDKCGFELTRRSEELQQHLFDILGLWSELCLPPQTIASQASSSELTFDSLVLRHLQLRPVFHEVQMDDEAGQGTITEFQGEFLPIEASSDDGPQDPDTPTRSTRGSASTTLQSVRSAETHFPAHVLLPTPENITRAHDKEEWLRQEKSRREGRIQELYDELVELWVKFNVDAEEMEAFVQQNSGSTLAVIESYECELLKMKELKIKHLAIFLGNVRSQVEDLWGQLRLSQEEKEISFPDFFRPVETIDSAEVDDLLARHEERVKELHVEVQDKGPILKLVAKYFEVLDEERQLDESSKDSTRLMKGVRGDPGRLLREEKMRKRVKVQKPKIEADLLKAIPVWEAENERAFTIDGERYYDKILALVEESNPALRKRGRTASVAATPSASNGAGILHPNTSHTNRVAATPMRTPSVMSNASGRGVPASTGAAGNKKPRLVQSANPARVAATPAGMMSGNLRARVAPPTSASASSNSRIPSASGVARAPLPSQGGGLFAGKVARNASAASNPSSGFAAAHHFRPRPSAILAQQQQAVASSSGSGSGSSGRWPGDEQGQVRNASGMSASSEATTLHYSNRHESISLPYASAIPSSSHNRGVGLGAGAGAGAGQSVNKANKIMKRGPSMSLEGALASLSAAGYAGGASAGAGGIRTISSDAAHAYSGRRTPHEEHGGGGGGNWAVLEEDEDGLGEQGRDQMEVF</sequence>
<dbReference type="PANTHER" id="PTHR19321">
    <property type="entry name" value="PROTEIN REGULATOR OF CYTOKINESIS 1 PRC1-RELATED"/>
    <property type="match status" value="1"/>
</dbReference>
<dbReference type="STRING" id="1684307.A0A316U7J9"/>